<dbReference type="PANTHER" id="PTHR37810:SF9">
    <property type="entry name" value="MEMBRANE PROTEIN"/>
    <property type="match status" value="1"/>
</dbReference>
<feature type="transmembrane region" description="Helical" evidence="1">
    <location>
        <begin position="233"/>
        <end position="252"/>
    </location>
</feature>
<evidence type="ECO:0000256" key="1">
    <source>
        <dbReference type="SAM" id="Phobius"/>
    </source>
</evidence>
<evidence type="ECO:0000313" key="4">
    <source>
        <dbReference type="EMBL" id="MBD7944831.1"/>
    </source>
</evidence>
<feature type="domain" description="DUF5808" evidence="3">
    <location>
        <begin position="327"/>
        <end position="352"/>
    </location>
</feature>
<feature type="domain" description="DUF1648" evidence="2">
    <location>
        <begin position="147"/>
        <end position="194"/>
    </location>
</feature>
<dbReference type="Proteomes" id="UP000640786">
    <property type="component" value="Unassembled WGS sequence"/>
</dbReference>
<dbReference type="Pfam" id="PF07853">
    <property type="entry name" value="DUF1648"/>
    <property type="match status" value="1"/>
</dbReference>
<reference evidence="4 5" key="1">
    <citation type="submission" date="2020-08" db="EMBL/GenBank/DDBJ databases">
        <title>A Genomic Blueprint of the Chicken Gut Microbiome.</title>
        <authorList>
            <person name="Gilroy R."/>
            <person name="Ravi A."/>
            <person name="Getino M."/>
            <person name="Pursley I."/>
            <person name="Horton D.L."/>
            <person name="Alikhan N.-F."/>
            <person name="Baker D."/>
            <person name="Gharbi K."/>
            <person name="Hall N."/>
            <person name="Watson M."/>
            <person name="Adriaenssens E.M."/>
            <person name="Foster-Nyarko E."/>
            <person name="Jarju S."/>
            <person name="Secka A."/>
            <person name="Antonio M."/>
            <person name="Oren A."/>
            <person name="Chaudhuri R."/>
            <person name="La Ragione R.M."/>
            <person name="Hildebrand F."/>
            <person name="Pallen M.J."/>
        </authorList>
    </citation>
    <scope>NUCLEOTIDE SEQUENCE [LARGE SCALE GENOMIC DNA]</scope>
    <source>
        <strain evidence="4 5">Sa2BUA9</strain>
    </source>
</reference>
<dbReference type="InterPro" id="IPR014574">
    <property type="entry name" value="UCP032908"/>
</dbReference>
<keyword evidence="5" id="KW-1185">Reference proteome</keyword>
<evidence type="ECO:0000259" key="3">
    <source>
        <dbReference type="Pfam" id="PF19124"/>
    </source>
</evidence>
<feature type="transmembrane region" description="Helical" evidence="1">
    <location>
        <begin position="81"/>
        <end position="101"/>
    </location>
</feature>
<sequence length="369" mass="41796">MILLLFGFILLFITILQAFIPVFLKPTLIFGINVPDQHAKDKEIILLKKRYTGVVLSVGLAIFAVYLVWAISQKPAEETLALVSVGIQFVVLFLSIAYYFIMHTRMKKLKEERRWYSDKNEVRVVDLKFHEKLQLLPKMAFIVPMVVTIGLIVYTIMKYPQMPELIPTHWGPTGEADAFSKKSYFTAISLPLILLVVQGMFLFTSEGIKLSGTSISPRNKKTSVKQQLAFRKYSSWLSFVMSVGITLMMGYFQLQTIHPEIASSIVMLVLPLGFLVLAFASVAIFTIKIGQGGSRIKVVEDEAEVNRHITSVDDDQFWKGGIFYINKDDPSIFVEKRFGVGWSINFARPLAWLFILGPILLILAISFLL</sequence>
<dbReference type="InterPro" id="IPR012867">
    <property type="entry name" value="DUF1648"/>
</dbReference>
<feature type="transmembrane region" description="Helical" evidence="1">
    <location>
        <begin position="264"/>
        <end position="287"/>
    </location>
</feature>
<dbReference type="EMBL" id="JACSQO010000005">
    <property type="protein sequence ID" value="MBD7944831.1"/>
    <property type="molecule type" value="Genomic_DNA"/>
</dbReference>
<feature type="transmembrane region" description="Helical" evidence="1">
    <location>
        <begin position="6"/>
        <end position="30"/>
    </location>
</feature>
<keyword evidence="1" id="KW-0812">Transmembrane</keyword>
<name>A0ABR8RAL6_9BACI</name>
<dbReference type="RefSeq" id="WP_186318150.1">
    <property type="nucleotide sequence ID" value="NZ_JACSQO010000005.1"/>
</dbReference>
<gene>
    <name evidence="4" type="ORF">H9650_11960</name>
</gene>
<comment type="caution">
    <text evidence="4">The sequence shown here is derived from an EMBL/GenBank/DDBJ whole genome shotgun (WGS) entry which is preliminary data.</text>
</comment>
<keyword evidence="1" id="KW-1133">Transmembrane helix</keyword>
<proteinExistence type="predicted"/>
<evidence type="ECO:0000259" key="2">
    <source>
        <dbReference type="Pfam" id="PF07853"/>
    </source>
</evidence>
<feature type="transmembrane region" description="Helical" evidence="1">
    <location>
        <begin position="139"/>
        <end position="157"/>
    </location>
</feature>
<dbReference type="InterPro" id="IPR043831">
    <property type="entry name" value="DUF5808"/>
</dbReference>
<dbReference type="Pfam" id="PF19124">
    <property type="entry name" value="DUF5808"/>
    <property type="match status" value="1"/>
</dbReference>
<accession>A0ABR8RAL6</accession>
<feature type="transmembrane region" description="Helical" evidence="1">
    <location>
        <begin position="51"/>
        <end position="69"/>
    </location>
</feature>
<feature type="transmembrane region" description="Helical" evidence="1">
    <location>
        <begin position="184"/>
        <end position="203"/>
    </location>
</feature>
<dbReference type="PANTHER" id="PTHR37810">
    <property type="entry name" value="IMMUNITY PROTEIN SDPI"/>
    <property type="match status" value="1"/>
</dbReference>
<evidence type="ECO:0000313" key="5">
    <source>
        <dbReference type="Proteomes" id="UP000640786"/>
    </source>
</evidence>
<keyword evidence="1" id="KW-0472">Membrane</keyword>
<dbReference type="PIRSF" id="PIRSF032908">
    <property type="entry name" value="UCP032908"/>
    <property type="match status" value="1"/>
</dbReference>
<organism evidence="4 5">
    <name type="scientific">Psychrobacillus faecigallinarum</name>
    <dbReference type="NCBI Taxonomy" id="2762235"/>
    <lineage>
        <taxon>Bacteria</taxon>
        <taxon>Bacillati</taxon>
        <taxon>Bacillota</taxon>
        <taxon>Bacilli</taxon>
        <taxon>Bacillales</taxon>
        <taxon>Bacillaceae</taxon>
        <taxon>Psychrobacillus</taxon>
    </lineage>
</organism>
<protein>
    <submittedName>
        <fullName evidence="4">DUF1648 domain-containing protein</fullName>
    </submittedName>
</protein>
<feature type="transmembrane region" description="Helical" evidence="1">
    <location>
        <begin position="350"/>
        <end position="368"/>
    </location>
</feature>